<dbReference type="EMBL" id="PITI01002277">
    <property type="protein sequence ID" value="TBT98686.1"/>
    <property type="molecule type" value="Genomic_DNA"/>
</dbReference>
<comment type="caution">
    <text evidence="1">The sequence shown here is derived from an EMBL/GenBank/DDBJ whole genome shotgun (WGS) entry which is preliminary data.</text>
</comment>
<dbReference type="VEuPathDB" id="MicrosporidiaDB:CWI39_3345p0010"/>
<dbReference type="AlphaFoldDB" id="A0A4Q9KV52"/>
<organism evidence="1 2">
    <name type="scientific">Hamiltosporidium magnivora</name>
    <dbReference type="NCBI Taxonomy" id="148818"/>
    <lineage>
        <taxon>Eukaryota</taxon>
        <taxon>Fungi</taxon>
        <taxon>Fungi incertae sedis</taxon>
        <taxon>Microsporidia</taxon>
        <taxon>Dubosqiidae</taxon>
        <taxon>Hamiltosporidium</taxon>
    </lineage>
</organism>
<protein>
    <submittedName>
        <fullName evidence="1">Uncharacterized protein</fullName>
    </submittedName>
</protein>
<evidence type="ECO:0000313" key="1">
    <source>
        <dbReference type="EMBL" id="TBT98686.1"/>
    </source>
</evidence>
<dbReference type="Proteomes" id="UP000291404">
    <property type="component" value="Unassembled WGS sequence"/>
</dbReference>
<feature type="non-terminal residue" evidence="1">
    <location>
        <position position="1"/>
    </location>
</feature>
<sequence length="417" mass="47829">NTAEVLRTVQAVKPRVRGRDLGDTPHEQTVSLHSTNLTTCQKRYTSINPKADTSSFLSDHTNNTQDNIFQKSREGKNVLPSVIEKAHLKKGKDMTDATDKRTRILIPQHSMKQHRLHTSTIRSLAAAIKPHVRYYQYPDSGLETTNSEIGEDQVKKINYQADIKETISDKSEVAISVRNNILKKKEYMKQKSSPIKLTAEQLALITQEKSHFTSARHVLLYFGNITSYKISLYRLTSENIQPGASKCVVNMEFISNTVLEDICKESVQIEVIRVFRILGAKHLINSPEVDSNVLFKISKLFTRMMKIKDRQGNKNDKLRRLAVHIHKVKNKRTLKRIQSFKQLEICPSKRQILKQRGIIVLGRNTIVSEAIDNITDEGVSIKVNEQIFFLYRPLKSTEFNIVKPTLNQYLYKGLYIL</sequence>
<evidence type="ECO:0000313" key="2">
    <source>
        <dbReference type="Proteomes" id="UP000291404"/>
    </source>
</evidence>
<gene>
    <name evidence="1" type="ORF">CWI36_2277p0010</name>
</gene>
<proteinExistence type="predicted"/>
<accession>A0A4Q9KV52</accession>
<reference evidence="1 2" key="1">
    <citation type="submission" date="2017-12" db="EMBL/GenBank/DDBJ databases">
        <authorList>
            <person name="Pombert J.-F."/>
            <person name="Haag K.L."/>
            <person name="Ebert D."/>
        </authorList>
    </citation>
    <scope>NUCLEOTIDE SEQUENCE [LARGE SCALE GENOMIC DNA]</scope>
    <source>
        <strain evidence="1">BE-OM-2</strain>
    </source>
</reference>
<keyword evidence="2" id="KW-1185">Reference proteome</keyword>
<dbReference type="VEuPathDB" id="MicrosporidiaDB:CWI36_2277p0010"/>
<name>A0A4Q9KV52_9MICR</name>
<dbReference type="VEuPathDB" id="MicrosporidiaDB:CWI39_1732p0010"/>